<dbReference type="Pfam" id="PF03961">
    <property type="entry name" value="FapA"/>
    <property type="match status" value="1"/>
</dbReference>
<dbReference type="InterPro" id="IPR046866">
    <property type="entry name" value="FapA_N"/>
</dbReference>
<dbReference type="Proteomes" id="UP000294641">
    <property type="component" value="Unassembled WGS sequence"/>
</dbReference>
<protein>
    <submittedName>
        <fullName evidence="3">Protein of uncharacterized function (DUF342)</fullName>
    </submittedName>
</protein>
<dbReference type="OrthoDB" id="1279at2"/>
<gene>
    <name evidence="4" type="ORF">DFR61_12321</name>
    <name evidence="3" type="ORF">NCTC10597_01673</name>
</gene>
<dbReference type="PANTHER" id="PTHR38032:SF1">
    <property type="entry name" value="RNA-BINDING PROTEIN KHPB N-TERMINAL DOMAIN-CONTAINING PROTEIN"/>
    <property type="match status" value="1"/>
</dbReference>
<dbReference type="EMBL" id="UGNP01000001">
    <property type="protein sequence ID" value="STX09965.1"/>
    <property type="molecule type" value="Genomic_DNA"/>
</dbReference>
<comment type="caution">
    <text evidence="3">The sequence shown here is derived from an EMBL/GenBank/DDBJ whole genome shotgun (WGS) entry which is preliminary data.</text>
</comment>
<dbReference type="Pfam" id="PF20250">
    <property type="entry name" value="FapA_N"/>
    <property type="match status" value="1"/>
</dbReference>
<evidence type="ECO:0000313" key="5">
    <source>
        <dbReference type="Proteomes" id="UP000254330"/>
    </source>
</evidence>
<reference evidence="4 6" key="2">
    <citation type="submission" date="2019-03" db="EMBL/GenBank/DDBJ databases">
        <title>Genomic Encyclopedia of Type Strains, Phase IV (KMG-IV): sequencing the most valuable type-strain genomes for metagenomic binning, comparative biology and taxonomic classification.</title>
        <authorList>
            <person name="Goeker M."/>
        </authorList>
    </citation>
    <scope>NUCLEOTIDE SEQUENCE [LARGE SCALE GENOMIC DNA]</scope>
    <source>
        <strain evidence="4 6">DSM 20580</strain>
    </source>
</reference>
<evidence type="ECO:0000313" key="6">
    <source>
        <dbReference type="Proteomes" id="UP000294641"/>
    </source>
</evidence>
<dbReference type="Proteomes" id="UP000254330">
    <property type="component" value="Unassembled WGS sequence"/>
</dbReference>
<dbReference type="RefSeq" id="WP_109350026.1">
    <property type="nucleotide sequence ID" value="NZ_BJUE01000019.1"/>
</dbReference>
<keyword evidence="1" id="KW-0175">Coiled coil</keyword>
<name>A0A2U3ABP8_9BACL</name>
<keyword evidence="6" id="KW-1185">Reference proteome</keyword>
<feature type="domain" description="Flagellar Assembly Protein A N-terminal region" evidence="2">
    <location>
        <begin position="72"/>
        <end position="238"/>
    </location>
</feature>
<evidence type="ECO:0000313" key="3">
    <source>
        <dbReference type="EMBL" id="STX09965.1"/>
    </source>
</evidence>
<dbReference type="InterPro" id="IPR046865">
    <property type="entry name" value="FapA_b_solenoid"/>
</dbReference>
<organism evidence="3 5">
    <name type="scientific">Kurthia zopfii</name>
    <dbReference type="NCBI Taxonomy" id="1650"/>
    <lineage>
        <taxon>Bacteria</taxon>
        <taxon>Bacillati</taxon>
        <taxon>Bacillota</taxon>
        <taxon>Bacilli</taxon>
        <taxon>Bacillales</taxon>
        <taxon>Caryophanaceae</taxon>
        <taxon>Kurthia</taxon>
    </lineage>
</organism>
<evidence type="ECO:0000313" key="4">
    <source>
        <dbReference type="EMBL" id="TDR36631.1"/>
    </source>
</evidence>
<evidence type="ECO:0000256" key="1">
    <source>
        <dbReference type="SAM" id="Coils"/>
    </source>
</evidence>
<dbReference type="AlphaFoldDB" id="A0A2U3ABP8"/>
<sequence length="522" mass="58463">MEIYKDHNLAIISENQIVFLKKLNEEVTIKDFEPLIKDFPRVKIKSFLELKKVFDSPMSDFVEVGVLLPEMDISISKDYMSANLLFHEDPRLSVTSEDELNDKITRIAKEMGIEFGLKRVLWTELEKKKHIIAEGKKPQEGADAKITYFQNPIKKPKISENGRADFSDMSFIYEIEKDDWLGEKIPCSSGEKGMDVLGKEIPAKAGKDLVLKYNPTSVYESEENGKIIIRAKNRGVLDDANGMISILNHLNIGTDIGVETGNVEFNGSITVKGTVLPGFSIRATGDISIEASDGVSGAKLIESTQGDVYIRGGVFGHAKTQIKAGGNVYVRHANEANIEAEEEICIETYSIGSHLRGRIVRLDEQKGKIIGGMVEAKSAIFTSVAGNSHERKTELIIHAIDQKEKMGEIQFKAAKIKELEKEVADLEKKIVQLESFISKMNQQQKESFEDTKFQFEIKKSSIFQLNHEIQQNLKQLKEAGDEKIVVTKDAFEGTIIKIGKRSTMIKTKTNGKFKLEDGELNV</sequence>
<dbReference type="InterPro" id="IPR005646">
    <property type="entry name" value="FapA"/>
</dbReference>
<dbReference type="EMBL" id="SNZG01000023">
    <property type="protein sequence ID" value="TDR36631.1"/>
    <property type="molecule type" value="Genomic_DNA"/>
</dbReference>
<feature type="coiled-coil region" evidence="1">
    <location>
        <begin position="402"/>
        <end position="443"/>
    </location>
</feature>
<proteinExistence type="predicted"/>
<accession>A0A2U3ABP8</accession>
<evidence type="ECO:0000259" key="2">
    <source>
        <dbReference type="Pfam" id="PF20250"/>
    </source>
</evidence>
<dbReference type="PANTHER" id="PTHR38032">
    <property type="entry name" value="POLYMERASE-RELATED"/>
    <property type="match status" value="1"/>
</dbReference>
<reference evidence="3 5" key="1">
    <citation type="submission" date="2018-06" db="EMBL/GenBank/DDBJ databases">
        <authorList>
            <consortium name="Pathogen Informatics"/>
            <person name="Doyle S."/>
        </authorList>
    </citation>
    <scope>NUCLEOTIDE SEQUENCE [LARGE SCALE GENOMIC DNA]</scope>
    <source>
        <strain evidence="3 5">NCTC10597</strain>
    </source>
</reference>